<dbReference type="Gene3D" id="2.60.120.10">
    <property type="entry name" value="Jelly Rolls"/>
    <property type="match status" value="1"/>
</dbReference>
<dbReference type="Proteomes" id="UP000274661">
    <property type="component" value="Unassembled WGS sequence"/>
</dbReference>
<proteinExistence type="predicted"/>
<name>A0A3R9X7Z2_9SPHN</name>
<dbReference type="EMBL" id="RWJF01000001">
    <property type="protein sequence ID" value="RST30892.1"/>
    <property type="molecule type" value="Genomic_DNA"/>
</dbReference>
<sequence>MTFHLRLATSLIAAALVNAPAWATPPSGVAPAPIANGHFGTLSVNTADDKTGHWGMILKTLDDTDVGVDRITIQPQGSTGWHAHPSPVFVTVTQGSIEWYDDALCTSHVYSAGQSFIEGAYRSHNVRNPATAGSPPAEFVAVVIRPVGFVGLAFRLDRSTPSSC</sequence>
<dbReference type="OrthoDB" id="287220at2"/>
<evidence type="ECO:0000256" key="1">
    <source>
        <dbReference type="SAM" id="SignalP"/>
    </source>
</evidence>
<dbReference type="InterPro" id="IPR014710">
    <property type="entry name" value="RmlC-like_jellyroll"/>
</dbReference>
<evidence type="ECO:0000313" key="4">
    <source>
        <dbReference type="Proteomes" id="UP000274661"/>
    </source>
</evidence>
<organism evidence="3 4">
    <name type="scientific">Sphingomonas ginkgonis</name>
    <dbReference type="NCBI Taxonomy" id="2315330"/>
    <lineage>
        <taxon>Bacteria</taxon>
        <taxon>Pseudomonadati</taxon>
        <taxon>Pseudomonadota</taxon>
        <taxon>Alphaproteobacteria</taxon>
        <taxon>Sphingomonadales</taxon>
        <taxon>Sphingomonadaceae</taxon>
        <taxon>Sphingomonas</taxon>
    </lineage>
</organism>
<dbReference type="RefSeq" id="WP_126718725.1">
    <property type="nucleotide sequence ID" value="NZ_RWJF01000001.1"/>
</dbReference>
<dbReference type="SUPFAM" id="SSF51182">
    <property type="entry name" value="RmlC-like cupins"/>
    <property type="match status" value="1"/>
</dbReference>
<dbReference type="Pfam" id="PF07883">
    <property type="entry name" value="Cupin_2"/>
    <property type="match status" value="1"/>
</dbReference>
<dbReference type="AlphaFoldDB" id="A0A3R9X7Z2"/>
<evidence type="ECO:0000313" key="3">
    <source>
        <dbReference type="EMBL" id="RST30892.1"/>
    </source>
</evidence>
<dbReference type="InterPro" id="IPR013096">
    <property type="entry name" value="Cupin_2"/>
</dbReference>
<dbReference type="InterPro" id="IPR011051">
    <property type="entry name" value="RmlC_Cupin_sf"/>
</dbReference>
<comment type="caution">
    <text evidence="3">The sequence shown here is derived from an EMBL/GenBank/DDBJ whole genome shotgun (WGS) entry which is preliminary data.</text>
</comment>
<keyword evidence="4" id="KW-1185">Reference proteome</keyword>
<evidence type="ECO:0000259" key="2">
    <source>
        <dbReference type="Pfam" id="PF07883"/>
    </source>
</evidence>
<accession>A0A3R9X7Z2</accession>
<feature type="signal peptide" evidence="1">
    <location>
        <begin position="1"/>
        <end position="23"/>
    </location>
</feature>
<protein>
    <submittedName>
        <fullName evidence="3">Cupin domain-containing protein</fullName>
    </submittedName>
</protein>
<feature type="domain" description="Cupin type-2" evidence="2">
    <location>
        <begin position="71"/>
        <end position="131"/>
    </location>
</feature>
<gene>
    <name evidence="3" type="ORF">HMF7854_08600</name>
</gene>
<reference evidence="3 4" key="1">
    <citation type="submission" date="2018-12" db="EMBL/GenBank/DDBJ databases">
        <title>Sphingomonas sp. HMF7854 Genome sequencing and assembly.</title>
        <authorList>
            <person name="Cha I."/>
            <person name="Kang H."/>
            <person name="Kim H."/>
            <person name="Kang J."/>
            <person name="Joh K."/>
        </authorList>
    </citation>
    <scope>NUCLEOTIDE SEQUENCE [LARGE SCALE GENOMIC DNA]</scope>
    <source>
        <strain evidence="3 4">HMF7854</strain>
    </source>
</reference>
<keyword evidence="1" id="KW-0732">Signal</keyword>
<feature type="chain" id="PRO_5018634404" evidence="1">
    <location>
        <begin position="24"/>
        <end position="164"/>
    </location>
</feature>